<gene>
    <name evidence="2" type="primary">KNAG0H03340</name>
    <name evidence="2" type="ordered locus">KNAG_0H03340</name>
</gene>
<dbReference type="RefSeq" id="XP_022465993.1">
    <property type="nucleotide sequence ID" value="XM_022609614.1"/>
</dbReference>
<organism evidence="2 3">
    <name type="scientific">Huiozyma naganishii (strain ATCC MYA-139 / BCRC 22969 / CBS 8797 / KCTC 17520 / NBRC 10181 / NCYC 3082 / Yp74L-3)</name>
    <name type="common">Yeast</name>
    <name type="synonym">Kazachstania naganishii</name>
    <dbReference type="NCBI Taxonomy" id="1071383"/>
    <lineage>
        <taxon>Eukaryota</taxon>
        <taxon>Fungi</taxon>
        <taxon>Dikarya</taxon>
        <taxon>Ascomycota</taxon>
        <taxon>Saccharomycotina</taxon>
        <taxon>Saccharomycetes</taxon>
        <taxon>Saccharomycetales</taxon>
        <taxon>Saccharomycetaceae</taxon>
        <taxon>Huiozyma</taxon>
    </lineage>
</organism>
<dbReference type="Proteomes" id="UP000006310">
    <property type="component" value="Chromosome 8"/>
</dbReference>
<evidence type="ECO:0000256" key="1">
    <source>
        <dbReference type="SAM" id="Phobius"/>
    </source>
</evidence>
<feature type="transmembrane region" description="Helical" evidence="1">
    <location>
        <begin position="12"/>
        <end position="35"/>
    </location>
</feature>
<dbReference type="HOGENOM" id="CLU_1475389_0_0_1"/>
<feature type="transmembrane region" description="Helical" evidence="1">
    <location>
        <begin position="41"/>
        <end position="60"/>
    </location>
</feature>
<reference evidence="3" key="2">
    <citation type="submission" date="2012-08" db="EMBL/GenBank/DDBJ databases">
        <title>Genome sequence of Kazachstania naganishii.</title>
        <authorList>
            <person name="Gordon J.L."/>
            <person name="Armisen D."/>
            <person name="Proux-Wera E."/>
            <person name="OhEigeartaigh S.S."/>
            <person name="Byrne K.P."/>
            <person name="Wolfe K.H."/>
        </authorList>
    </citation>
    <scope>NUCLEOTIDE SEQUENCE [LARGE SCALE GENOMIC DNA]</scope>
    <source>
        <strain evidence="3">ATCC MYA-139 / BCRC 22969 / CBS 8797 / CCRC 22969 / KCTC 17520 / NBRC 10181 / NCYC 3082</strain>
    </source>
</reference>
<dbReference type="GeneID" id="34527480"/>
<keyword evidence="1" id="KW-0472">Membrane</keyword>
<dbReference type="EMBL" id="HE978321">
    <property type="protein sequence ID" value="CCK71748.1"/>
    <property type="molecule type" value="Genomic_DNA"/>
</dbReference>
<keyword evidence="3" id="KW-1185">Reference proteome</keyword>
<reference evidence="2 3" key="1">
    <citation type="journal article" date="2011" name="Proc. Natl. Acad. Sci. U.S.A.">
        <title>Evolutionary erosion of yeast sex chromosomes by mating-type switching accidents.</title>
        <authorList>
            <person name="Gordon J.L."/>
            <person name="Armisen D."/>
            <person name="Proux-Wera E."/>
            <person name="Oheigeartaigh S.S."/>
            <person name="Byrne K.P."/>
            <person name="Wolfe K.H."/>
        </authorList>
    </citation>
    <scope>NUCLEOTIDE SEQUENCE [LARGE SCALE GENOMIC DNA]</scope>
    <source>
        <strain evidence="3">ATCC MYA-139 / BCRC 22969 / CBS 8797 / CCRC 22969 / KCTC 17520 / NBRC 10181 / NCYC 3082</strain>
    </source>
</reference>
<keyword evidence="1" id="KW-1133">Transmembrane helix</keyword>
<name>J7RPS9_HUIN7</name>
<dbReference type="AlphaFoldDB" id="J7RPS9"/>
<dbReference type="OrthoDB" id="10605448at2759"/>
<evidence type="ECO:0000313" key="3">
    <source>
        <dbReference type="Proteomes" id="UP000006310"/>
    </source>
</evidence>
<sequence>MSFDILNGVDLPSFLLGFVSCIFLYFISPGFVLILGGLVSFFKVLFLILIAAFAAFLVVYTKGQDDRKVHGLSQESTPTPIQASKSGDGGVKYFNIPITKEKKAANVQRTPFPDSESAGMSFQESDVYEEKIHTKTRRRRSVYSVDTVTERGACKKAVEGVIPNKTIRYDNFVRMAGKKRPDR</sequence>
<accession>J7RPS9</accession>
<evidence type="ECO:0000313" key="2">
    <source>
        <dbReference type="EMBL" id="CCK71748.1"/>
    </source>
</evidence>
<protein>
    <submittedName>
        <fullName evidence="2">Uncharacterized protein</fullName>
    </submittedName>
</protein>
<dbReference type="KEGG" id="kng:KNAG_0H03340"/>
<keyword evidence="1" id="KW-0812">Transmembrane</keyword>
<proteinExistence type="predicted"/>